<evidence type="ECO:0000256" key="8">
    <source>
        <dbReference type="ARBA" id="ARBA00022840"/>
    </source>
</evidence>
<dbReference type="EC" id="2.7.10.1" evidence="16"/>
<keyword evidence="11 16" id="KW-0675">Receptor</keyword>
<keyword evidence="16" id="KW-0418">Kinase</keyword>
<evidence type="ECO:0000256" key="11">
    <source>
        <dbReference type="ARBA" id="ARBA00023170"/>
    </source>
</evidence>
<evidence type="ECO:0000256" key="10">
    <source>
        <dbReference type="ARBA" id="ARBA00023136"/>
    </source>
</evidence>
<organism evidence="16">
    <name type="scientific">Glycine soja</name>
    <name type="common">Wild soybean</name>
    <dbReference type="NCBI Taxonomy" id="3848"/>
    <lineage>
        <taxon>Eukaryota</taxon>
        <taxon>Viridiplantae</taxon>
        <taxon>Streptophyta</taxon>
        <taxon>Embryophyta</taxon>
        <taxon>Tracheophyta</taxon>
        <taxon>Spermatophyta</taxon>
        <taxon>Magnoliopsida</taxon>
        <taxon>eudicotyledons</taxon>
        <taxon>Gunneridae</taxon>
        <taxon>Pentapetalae</taxon>
        <taxon>rosids</taxon>
        <taxon>fabids</taxon>
        <taxon>Fabales</taxon>
        <taxon>Fabaceae</taxon>
        <taxon>Papilionoideae</taxon>
        <taxon>50 kb inversion clade</taxon>
        <taxon>NPAAA clade</taxon>
        <taxon>indigoferoid/millettioid clade</taxon>
        <taxon>Phaseoleae</taxon>
        <taxon>Glycine</taxon>
        <taxon>Glycine subgen. Soja</taxon>
    </lineage>
</organism>
<dbReference type="FunFam" id="3.30.200.20:FF:000486">
    <property type="entry name" value="Leucine-rich repeat receptor-like protein kinase"/>
    <property type="match status" value="1"/>
</dbReference>
<feature type="domain" description="Protein kinase" evidence="15">
    <location>
        <begin position="720"/>
        <end position="1002"/>
    </location>
</feature>
<dbReference type="GO" id="GO:0016020">
    <property type="term" value="C:membrane"/>
    <property type="evidence" value="ECO:0007669"/>
    <property type="project" value="UniProtKB-SubCell"/>
</dbReference>
<dbReference type="InterPro" id="IPR032675">
    <property type="entry name" value="LRR_dom_sf"/>
</dbReference>
<dbReference type="InterPro" id="IPR013210">
    <property type="entry name" value="LRR_N_plant-typ"/>
</dbReference>
<dbReference type="Pfam" id="PF00560">
    <property type="entry name" value="LRR_1"/>
    <property type="match status" value="6"/>
</dbReference>
<evidence type="ECO:0000256" key="12">
    <source>
        <dbReference type="SAM" id="MobiDB-lite"/>
    </source>
</evidence>
<dbReference type="InterPro" id="IPR000719">
    <property type="entry name" value="Prot_kinase_dom"/>
</dbReference>
<proteinExistence type="predicted"/>
<keyword evidence="6" id="KW-0677">Repeat</keyword>
<keyword evidence="8" id="KW-0067">ATP-binding</keyword>
<evidence type="ECO:0000256" key="6">
    <source>
        <dbReference type="ARBA" id="ARBA00022737"/>
    </source>
</evidence>
<feature type="region of interest" description="Disordered" evidence="12">
    <location>
        <begin position="600"/>
        <end position="689"/>
    </location>
</feature>
<dbReference type="Pfam" id="PF08263">
    <property type="entry name" value="LRRNT_2"/>
    <property type="match status" value="1"/>
</dbReference>
<sequence length="1055" mass="115980">MQAIWFMLLLLVAIALGNSDIDSLLEFKKSIQNDPSGLVVNSWDSRSLDSDGCPKNWHGIVCSEGSVISITLDNAGLVGEFNFLAISGLTMLRNLSAVNNHFTGDLLYIATIESLEYADLSLNKFNGPLLSNFTQLRKLIYLNLSSNELGGTLPIEFHKLEQLKYLDLHMNNFSGDIMHIFYQMGSVLYIDLSCNRISGTPDLGLADESFLSSIQYLNISHNSLSGELFAHDGMPYLDNLEVFDASNNQLEGNLPSFTFVVSLRILRLACNQLTGLLPEALLKESSMMLSELDLSQNKLEGPIGIITSVTLQKLNLSSNKLYGPLPLRVGHCSIIDLSNNTLSGNFSRIRYWGNYVEVVQLSTNSLGGMLPNETSQFLRLTALKVSSNSLEGFLPPILGTYPELEEIDLSLNQLSGFVLPSFFTSTKLINLNLSNNKFSGSIPIQFQPPNNPLVSAENFSLVFLDLSHNNLSGTLPSNMSRLHNLAYLNLCNNQLEGTIPDDLPDELRVLNVSFNNLSGVVPESLKQFPDSAFHPGNTMLVFPHSQSSPKDTSNLGLREHRLHKKSATRIALIACLVAGGFVMAFVAIIIYYKAHHEKERTSKQNEAMSITQESTFTSNTEAPDRNLGALPPAQRGSSDDARNIHPVGKKPIDPGPFELGKNEEGTSTPMSILSPSNPSSSKSYQFENPGSLKVSSPDKLVGDLHIFDGSLVLTVEELSCAPAEVIGRSCHGTLYKATLDSGHELAIKWLREGITKGKKELAREIKKLGTIKHPNLVSVQGYYLGPKEHEKLIISNYMNAQSLDIYLQEADKRNLHPLSLDERLRVAVEVARCLHFLHDEKAIPHGNLKSTNILLETPNRNVLLTDYSLHRILTAAGTAEQLLNAGALGYRPPEFSRSSKPCPSLTSDVYAFGVVLLELLTGRNSGEIVSGIPGVVDLTDWVRFLAEQDRSNQCFDRSIMDRHNGERQSKILDEMLKVALRCILPASDRPDMKTVFGDLSTISLLPYKVRERVPEASVSSIRDAGGIAPASLHGISPEPQSAPPHVNFPEGSLEQ</sequence>
<evidence type="ECO:0000256" key="1">
    <source>
        <dbReference type="ARBA" id="ARBA00004167"/>
    </source>
</evidence>
<keyword evidence="9 13" id="KW-1133">Transmembrane helix</keyword>
<dbReference type="InterPro" id="IPR003591">
    <property type="entry name" value="Leu-rich_rpt_typical-subtyp"/>
</dbReference>
<dbReference type="PROSITE" id="PS50011">
    <property type="entry name" value="PROTEIN_KINASE_DOM"/>
    <property type="match status" value="1"/>
</dbReference>
<keyword evidence="10 13" id="KW-0472">Membrane</keyword>
<evidence type="ECO:0000256" key="5">
    <source>
        <dbReference type="ARBA" id="ARBA00022729"/>
    </source>
</evidence>
<feature type="chain" id="PRO_5002075002" evidence="14">
    <location>
        <begin position="18"/>
        <end position="1055"/>
    </location>
</feature>
<dbReference type="AlphaFoldDB" id="A0A0B2R1U4"/>
<dbReference type="PANTHER" id="PTHR48003">
    <property type="entry name" value="OS07G0626500 PROTEIN"/>
    <property type="match status" value="1"/>
</dbReference>
<dbReference type="GO" id="GO:0004714">
    <property type="term" value="F:transmembrane receptor protein tyrosine kinase activity"/>
    <property type="evidence" value="ECO:0007669"/>
    <property type="project" value="UniProtKB-EC"/>
</dbReference>
<evidence type="ECO:0000256" key="7">
    <source>
        <dbReference type="ARBA" id="ARBA00022741"/>
    </source>
</evidence>
<feature type="compositionally biased region" description="Polar residues" evidence="12">
    <location>
        <begin position="604"/>
        <end position="621"/>
    </location>
</feature>
<keyword evidence="3" id="KW-0433">Leucine-rich repeat</keyword>
<dbReference type="InterPro" id="IPR011009">
    <property type="entry name" value="Kinase-like_dom_sf"/>
</dbReference>
<evidence type="ECO:0000256" key="13">
    <source>
        <dbReference type="SAM" id="Phobius"/>
    </source>
</evidence>
<protein>
    <submittedName>
        <fullName evidence="16">Putative inactive receptor kinase</fullName>
        <ecNumber evidence="16">2.7.10.1</ecNumber>
    </submittedName>
</protein>
<feature type="signal peptide" evidence="14">
    <location>
        <begin position="1"/>
        <end position="17"/>
    </location>
</feature>
<dbReference type="EMBL" id="KN654119">
    <property type="protein sequence ID" value="KHN26028.1"/>
    <property type="molecule type" value="Genomic_DNA"/>
</dbReference>
<reference evidence="16" key="1">
    <citation type="submission" date="2014-07" db="EMBL/GenBank/DDBJ databases">
        <title>Identification of a novel salt tolerance gene in wild soybean by whole-genome sequencing.</title>
        <authorList>
            <person name="Lam H.-M."/>
            <person name="Qi X."/>
            <person name="Li M.-W."/>
            <person name="Liu X."/>
            <person name="Xie M."/>
            <person name="Ni M."/>
            <person name="Xu X."/>
        </authorList>
    </citation>
    <scope>NUCLEOTIDE SEQUENCE [LARGE SCALE GENOMIC DNA]</scope>
    <source>
        <tissue evidence="16">Root</tissue>
    </source>
</reference>
<dbReference type="GO" id="GO:0005524">
    <property type="term" value="F:ATP binding"/>
    <property type="evidence" value="ECO:0007669"/>
    <property type="project" value="UniProtKB-KW"/>
</dbReference>
<evidence type="ECO:0000256" key="2">
    <source>
        <dbReference type="ARBA" id="ARBA00022553"/>
    </source>
</evidence>
<dbReference type="InterPro" id="IPR001611">
    <property type="entry name" value="Leu-rich_rpt"/>
</dbReference>
<evidence type="ECO:0000256" key="3">
    <source>
        <dbReference type="ARBA" id="ARBA00022614"/>
    </source>
</evidence>
<accession>A0A0B2R1U4</accession>
<dbReference type="Gene3D" id="3.80.10.10">
    <property type="entry name" value="Ribonuclease Inhibitor"/>
    <property type="match status" value="5"/>
</dbReference>
<feature type="transmembrane region" description="Helical" evidence="13">
    <location>
        <begin position="570"/>
        <end position="592"/>
    </location>
</feature>
<keyword evidence="2" id="KW-0597">Phosphoprotein</keyword>
<dbReference type="SUPFAM" id="SSF56112">
    <property type="entry name" value="Protein kinase-like (PK-like)"/>
    <property type="match status" value="1"/>
</dbReference>
<evidence type="ECO:0000256" key="9">
    <source>
        <dbReference type="ARBA" id="ARBA00022989"/>
    </source>
</evidence>
<dbReference type="Proteomes" id="UP000053555">
    <property type="component" value="Unassembled WGS sequence"/>
</dbReference>
<keyword evidence="16" id="KW-0808">Transferase</keyword>
<feature type="compositionally biased region" description="Low complexity" evidence="12">
    <location>
        <begin position="669"/>
        <end position="683"/>
    </location>
</feature>
<gene>
    <name evidence="16" type="ORF">glysoja_038250</name>
</gene>
<evidence type="ECO:0000259" key="15">
    <source>
        <dbReference type="PROSITE" id="PS50011"/>
    </source>
</evidence>
<dbReference type="PANTHER" id="PTHR48003:SF3">
    <property type="entry name" value="LEUCINE-RICH REPEAT PROTEIN KINASE FAMILY PROTEIN"/>
    <property type="match status" value="1"/>
</dbReference>
<dbReference type="Gene3D" id="1.10.510.10">
    <property type="entry name" value="Transferase(Phosphotransferase) domain 1"/>
    <property type="match status" value="1"/>
</dbReference>
<dbReference type="InterPro" id="IPR001245">
    <property type="entry name" value="Ser-Thr/Tyr_kinase_cat_dom"/>
</dbReference>
<dbReference type="SMART" id="SM00369">
    <property type="entry name" value="LRR_TYP"/>
    <property type="match status" value="4"/>
</dbReference>
<dbReference type="SUPFAM" id="SSF52058">
    <property type="entry name" value="L domain-like"/>
    <property type="match status" value="2"/>
</dbReference>
<dbReference type="InterPro" id="IPR053059">
    <property type="entry name" value="Inactive_SerThr-Kinase_ABA"/>
</dbReference>
<evidence type="ECO:0000256" key="4">
    <source>
        <dbReference type="ARBA" id="ARBA00022692"/>
    </source>
</evidence>
<feature type="region of interest" description="Disordered" evidence="12">
    <location>
        <begin position="1029"/>
        <end position="1055"/>
    </location>
</feature>
<evidence type="ECO:0000256" key="14">
    <source>
        <dbReference type="SAM" id="SignalP"/>
    </source>
</evidence>
<keyword evidence="7" id="KW-0547">Nucleotide-binding</keyword>
<keyword evidence="5 14" id="KW-0732">Signal</keyword>
<evidence type="ECO:0000313" key="16">
    <source>
        <dbReference type="EMBL" id="KHN26028.1"/>
    </source>
</evidence>
<dbReference type="Pfam" id="PF07714">
    <property type="entry name" value="PK_Tyr_Ser-Thr"/>
    <property type="match status" value="1"/>
</dbReference>
<keyword evidence="4 13" id="KW-0812">Transmembrane</keyword>
<dbReference type="Gene3D" id="3.30.200.20">
    <property type="entry name" value="Phosphorylase Kinase, domain 1"/>
    <property type="match status" value="1"/>
</dbReference>
<comment type="subcellular location">
    <subcellularLocation>
        <location evidence="1">Membrane</location>
        <topology evidence="1">Single-pass membrane protein</topology>
    </subcellularLocation>
</comment>
<name>A0A0B2R1U4_GLYSO</name>